<sequence>MKLLPAMLQEYFTTGKTPSQCTFLPWEGPIITVPDPNFDFKTLMHGHMKEDTLAALDAYDLFDSHSLLSLPPNTPANSHPSSPEPNKYPTPTIPQPDNCSPAQKSHGKWESCKNCKQKCQEMAKDLMHKLPPWLCSKHTYAAKAITTDFNVADVPHASSGYASLVKDIWKHKHLLAELVGPKTPTPVVNRERHVITILAGHPDDLNWETLYHEAVKTLERQRPECNLCEDQWKHQCGRFGALSVGILYGGRQMDLLLHDATLDLKLVIDFPPSSTILIPSAILKHSNMTIMRGERRYSFTQYSVGGLFHWVDYGHQTSEDYWASLELVEHAEAEENTVYVPEGGVKDLGWYQFLESKDPVLAAMALEMKNMVPKVLTCQRYYNRNSETLVNKAKERNRWCKDASGSLFTVHSS</sequence>
<organism evidence="2 3">
    <name type="scientific">Armillaria gallica</name>
    <name type="common">Bulbous honey fungus</name>
    <name type="synonym">Armillaria bulbosa</name>
    <dbReference type="NCBI Taxonomy" id="47427"/>
    <lineage>
        <taxon>Eukaryota</taxon>
        <taxon>Fungi</taxon>
        <taxon>Dikarya</taxon>
        <taxon>Basidiomycota</taxon>
        <taxon>Agaricomycotina</taxon>
        <taxon>Agaricomycetes</taxon>
        <taxon>Agaricomycetidae</taxon>
        <taxon>Agaricales</taxon>
        <taxon>Marasmiineae</taxon>
        <taxon>Physalacriaceae</taxon>
        <taxon>Armillaria</taxon>
    </lineage>
</organism>
<evidence type="ECO:0000256" key="1">
    <source>
        <dbReference type="SAM" id="MobiDB-lite"/>
    </source>
</evidence>
<protein>
    <submittedName>
        <fullName evidence="2">Uncharacterized protein</fullName>
    </submittedName>
</protein>
<name>A0A2H3CSP0_ARMGA</name>
<evidence type="ECO:0000313" key="2">
    <source>
        <dbReference type="EMBL" id="PBK79757.1"/>
    </source>
</evidence>
<feature type="region of interest" description="Disordered" evidence="1">
    <location>
        <begin position="70"/>
        <end position="104"/>
    </location>
</feature>
<accession>A0A2H3CSP0</accession>
<proteinExistence type="predicted"/>
<dbReference type="STRING" id="47427.A0A2H3CSP0"/>
<gene>
    <name evidence="2" type="ORF">ARMGADRAFT_1040562</name>
</gene>
<reference evidence="3" key="1">
    <citation type="journal article" date="2017" name="Nat. Ecol. Evol.">
        <title>Genome expansion and lineage-specific genetic innovations in the forest pathogenic fungi Armillaria.</title>
        <authorList>
            <person name="Sipos G."/>
            <person name="Prasanna A.N."/>
            <person name="Walter M.C."/>
            <person name="O'Connor E."/>
            <person name="Balint B."/>
            <person name="Krizsan K."/>
            <person name="Kiss B."/>
            <person name="Hess J."/>
            <person name="Varga T."/>
            <person name="Slot J."/>
            <person name="Riley R."/>
            <person name="Boka B."/>
            <person name="Rigling D."/>
            <person name="Barry K."/>
            <person name="Lee J."/>
            <person name="Mihaltcheva S."/>
            <person name="LaButti K."/>
            <person name="Lipzen A."/>
            <person name="Waldron R."/>
            <person name="Moloney N.M."/>
            <person name="Sperisen C."/>
            <person name="Kredics L."/>
            <person name="Vagvoelgyi C."/>
            <person name="Patrignani A."/>
            <person name="Fitzpatrick D."/>
            <person name="Nagy I."/>
            <person name="Doyle S."/>
            <person name="Anderson J.B."/>
            <person name="Grigoriev I.V."/>
            <person name="Gueldener U."/>
            <person name="Muensterkoetter M."/>
            <person name="Nagy L.G."/>
        </authorList>
    </citation>
    <scope>NUCLEOTIDE SEQUENCE [LARGE SCALE GENOMIC DNA]</scope>
    <source>
        <strain evidence="3">Ar21-2</strain>
    </source>
</reference>
<dbReference type="EMBL" id="KZ293761">
    <property type="protein sequence ID" value="PBK79757.1"/>
    <property type="molecule type" value="Genomic_DNA"/>
</dbReference>
<dbReference type="Proteomes" id="UP000217790">
    <property type="component" value="Unassembled WGS sequence"/>
</dbReference>
<dbReference type="AlphaFoldDB" id="A0A2H3CSP0"/>
<feature type="compositionally biased region" description="Pro residues" evidence="1">
    <location>
        <begin position="82"/>
        <end position="94"/>
    </location>
</feature>
<evidence type="ECO:0000313" key="3">
    <source>
        <dbReference type="Proteomes" id="UP000217790"/>
    </source>
</evidence>
<dbReference type="InParanoid" id="A0A2H3CSP0"/>
<keyword evidence="3" id="KW-1185">Reference proteome</keyword>